<dbReference type="EMBL" id="QGKV02001507">
    <property type="protein sequence ID" value="KAF3534846.1"/>
    <property type="molecule type" value="Genomic_DNA"/>
</dbReference>
<keyword evidence="1" id="KW-0812">Transmembrane</keyword>
<name>A0ABQ7BRZ3_BRACR</name>
<feature type="transmembrane region" description="Helical" evidence="1">
    <location>
        <begin position="45"/>
        <end position="65"/>
    </location>
</feature>
<accession>A0ABQ7BRZ3</accession>
<reference evidence="2 3" key="1">
    <citation type="journal article" date="2020" name="BMC Genomics">
        <title>Intraspecific diversification of the crop wild relative Brassica cretica Lam. using demographic model selection.</title>
        <authorList>
            <person name="Kioukis A."/>
            <person name="Michalopoulou V.A."/>
            <person name="Briers L."/>
            <person name="Pirintsos S."/>
            <person name="Studholme D.J."/>
            <person name="Pavlidis P."/>
            <person name="Sarris P.F."/>
        </authorList>
    </citation>
    <scope>NUCLEOTIDE SEQUENCE [LARGE SCALE GENOMIC DNA]</scope>
    <source>
        <strain evidence="3">cv. PFS-1207/04</strain>
    </source>
</reference>
<keyword evidence="1" id="KW-1133">Transmembrane helix</keyword>
<evidence type="ECO:0000313" key="2">
    <source>
        <dbReference type="EMBL" id="KAF3534846.1"/>
    </source>
</evidence>
<gene>
    <name evidence="2" type="ORF">DY000_02038443</name>
</gene>
<proteinExistence type="predicted"/>
<organism evidence="2 3">
    <name type="scientific">Brassica cretica</name>
    <name type="common">Mustard</name>
    <dbReference type="NCBI Taxonomy" id="69181"/>
    <lineage>
        <taxon>Eukaryota</taxon>
        <taxon>Viridiplantae</taxon>
        <taxon>Streptophyta</taxon>
        <taxon>Embryophyta</taxon>
        <taxon>Tracheophyta</taxon>
        <taxon>Spermatophyta</taxon>
        <taxon>Magnoliopsida</taxon>
        <taxon>eudicotyledons</taxon>
        <taxon>Gunneridae</taxon>
        <taxon>Pentapetalae</taxon>
        <taxon>rosids</taxon>
        <taxon>malvids</taxon>
        <taxon>Brassicales</taxon>
        <taxon>Brassicaceae</taxon>
        <taxon>Brassiceae</taxon>
        <taxon>Brassica</taxon>
    </lineage>
</organism>
<comment type="caution">
    <text evidence="2">The sequence shown here is derived from an EMBL/GenBank/DDBJ whole genome shotgun (WGS) entry which is preliminary data.</text>
</comment>
<keyword evidence="3" id="KW-1185">Reference proteome</keyword>
<evidence type="ECO:0008006" key="4">
    <source>
        <dbReference type="Google" id="ProtNLM"/>
    </source>
</evidence>
<evidence type="ECO:0000256" key="1">
    <source>
        <dbReference type="SAM" id="Phobius"/>
    </source>
</evidence>
<keyword evidence="1" id="KW-0472">Membrane</keyword>
<sequence>MNLYYQIYGHTDQSCFFGGNGMVVTTNPSTGACIYVYPSSTAAAFITPMVLTLLLLLLFVFVYIYDPI</sequence>
<evidence type="ECO:0000313" key="3">
    <source>
        <dbReference type="Proteomes" id="UP000266723"/>
    </source>
</evidence>
<protein>
    <recommendedName>
        <fullName evidence="4">X8 domain-containing protein</fullName>
    </recommendedName>
</protein>
<dbReference type="Proteomes" id="UP000266723">
    <property type="component" value="Unassembled WGS sequence"/>
</dbReference>